<evidence type="ECO:0000313" key="3">
    <source>
        <dbReference type="Proteomes" id="UP000732105"/>
    </source>
</evidence>
<organism evidence="2 3">
    <name type="scientific">Marinifilum caeruleilacunae</name>
    <dbReference type="NCBI Taxonomy" id="2499076"/>
    <lineage>
        <taxon>Bacteria</taxon>
        <taxon>Pseudomonadati</taxon>
        <taxon>Bacteroidota</taxon>
        <taxon>Bacteroidia</taxon>
        <taxon>Marinilabiliales</taxon>
        <taxon>Marinifilaceae</taxon>
    </lineage>
</organism>
<evidence type="ECO:0000256" key="1">
    <source>
        <dbReference type="SAM" id="Phobius"/>
    </source>
</evidence>
<evidence type="ECO:0000313" key="2">
    <source>
        <dbReference type="EMBL" id="NOU61992.1"/>
    </source>
</evidence>
<reference evidence="2 3" key="1">
    <citation type="submission" date="2018-12" db="EMBL/GenBank/DDBJ databases">
        <title>Marinifilum JC070 sp. nov., a marine bacterium isolated from Yongle Blue Hole in the South China Sea.</title>
        <authorList>
            <person name="Fu T."/>
        </authorList>
    </citation>
    <scope>NUCLEOTIDE SEQUENCE [LARGE SCALE GENOMIC DNA]</scope>
    <source>
        <strain evidence="2 3">JC070</strain>
    </source>
</reference>
<keyword evidence="1" id="KW-0472">Membrane</keyword>
<keyword evidence="1" id="KW-1133">Transmembrane helix</keyword>
<accession>A0ABX1X0S1</accession>
<protein>
    <submittedName>
        <fullName evidence="2">Uncharacterized protein</fullName>
    </submittedName>
</protein>
<keyword evidence="3" id="KW-1185">Reference proteome</keyword>
<name>A0ABX1X0S1_9BACT</name>
<feature type="transmembrane region" description="Helical" evidence="1">
    <location>
        <begin position="82"/>
        <end position="99"/>
    </location>
</feature>
<proteinExistence type="predicted"/>
<gene>
    <name evidence="2" type="ORF">ELS83_19515</name>
</gene>
<comment type="caution">
    <text evidence="2">The sequence shown here is derived from an EMBL/GenBank/DDBJ whole genome shotgun (WGS) entry which is preliminary data.</text>
</comment>
<dbReference type="EMBL" id="RZNH01000048">
    <property type="protein sequence ID" value="NOU61992.1"/>
    <property type="molecule type" value="Genomic_DNA"/>
</dbReference>
<dbReference type="Proteomes" id="UP000732105">
    <property type="component" value="Unassembled WGS sequence"/>
</dbReference>
<dbReference type="RefSeq" id="WP_171597254.1">
    <property type="nucleotide sequence ID" value="NZ_RZNH01000048.1"/>
</dbReference>
<sequence>MKGAISLISLIIIILLGIVLKDTLYSINIAATKNEALQRQYLMKVKEIKNVDSLYIEIENQINYRKRERNELSKKAIRKGRLIGISMILVILNTILIFIRTRRKNRT</sequence>
<keyword evidence="1" id="KW-0812">Transmembrane</keyword>